<feature type="transmembrane region" description="Helical" evidence="6">
    <location>
        <begin position="176"/>
        <end position="195"/>
    </location>
</feature>
<evidence type="ECO:0000256" key="6">
    <source>
        <dbReference type="SAM" id="Phobius"/>
    </source>
</evidence>
<dbReference type="GO" id="GO:0006820">
    <property type="term" value="P:monoatomic anion transport"/>
    <property type="evidence" value="ECO:0007669"/>
    <property type="project" value="InterPro"/>
</dbReference>
<comment type="subcellular location">
    <subcellularLocation>
        <location evidence="1">Membrane</location>
        <topology evidence="1">Multi-pass membrane protein</topology>
    </subcellularLocation>
</comment>
<evidence type="ECO:0000313" key="9">
    <source>
        <dbReference type="WBParaSite" id="maker-unitig_28751-snap-gene-0.1-mRNA-1"/>
    </source>
</evidence>
<keyword evidence="8" id="KW-1185">Reference proteome</keyword>
<keyword evidence="2 6" id="KW-0812">Transmembrane</keyword>
<protein>
    <submittedName>
        <fullName evidence="9">HCO3_cotransp domain-containing protein</fullName>
    </submittedName>
</protein>
<feature type="domain" description="Bicarbonate transporter-like transmembrane" evidence="7">
    <location>
        <begin position="26"/>
        <end position="160"/>
    </location>
</feature>
<keyword evidence="3 6" id="KW-1133">Transmembrane helix</keyword>
<evidence type="ECO:0000256" key="3">
    <source>
        <dbReference type="ARBA" id="ARBA00022989"/>
    </source>
</evidence>
<dbReference type="PANTHER" id="PTHR11453">
    <property type="entry name" value="ANION EXCHANGE PROTEIN"/>
    <property type="match status" value="1"/>
</dbReference>
<dbReference type="InterPro" id="IPR003020">
    <property type="entry name" value="HCO3_transpt_euk"/>
</dbReference>
<name>A0A1I8FDC0_9PLAT</name>
<evidence type="ECO:0000313" key="8">
    <source>
        <dbReference type="Proteomes" id="UP000095280"/>
    </source>
</evidence>
<dbReference type="GO" id="GO:0005452">
    <property type="term" value="F:solute:inorganic anion antiporter activity"/>
    <property type="evidence" value="ECO:0007669"/>
    <property type="project" value="InterPro"/>
</dbReference>
<organism evidence="8 9">
    <name type="scientific">Macrostomum lignano</name>
    <dbReference type="NCBI Taxonomy" id="282301"/>
    <lineage>
        <taxon>Eukaryota</taxon>
        <taxon>Metazoa</taxon>
        <taxon>Spiralia</taxon>
        <taxon>Lophotrochozoa</taxon>
        <taxon>Platyhelminthes</taxon>
        <taxon>Rhabditophora</taxon>
        <taxon>Macrostomorpha</taxon>
        <taxon>Macrostomida</taxon>
        <taxon>Macrostomidae</taxon>
        <taxon>Macrostomum</taxon>
    </lineage>
</organism>
<sequence>ENFSCLPYIQLEFVIARPLPGLAILGAPFGLAIPLSMLFFMEQNIQLGYGELSGQQAAQGFRLSPGLLTVALRMNGVMSCFGLPGVHGALPHSPLHPTNLETTKIQSTDCHQSNLPTYRLATISAIRRVRETRITGVVSNILIGLSLLMCPVPLSFHPGPLTHVALPEAGPPQRKVHIFTCLQLLQLFVLCAPWIQQHRLRQARASPSSWFLQHACQIEIDPFAAPSNALLNQRVNQRVGELQQAAFLQLAVVQHLPGVASLQCIGNTHSAAVYGLLHIFVAIPRVCVRLNWEAIHNDAGVVIGELVLFGVLATYPYLAVQVMSPILCCCSTLESRSRSCRVENLPLPLTRCQPAALPPRMSASEHRPDRQSSFTDSYKFISSPPIDWH</sequence>
<dbReference type="Proteomes" id="UP000095280">
    <property type="component" value="Unplaced"/>
</dbReference>
<evidence type="ECO:0000256" key="1">
    <source>
        <dbReference type="ARBA" id="ARBA00004141"/>
    </source>
</evidence>
<keyword evidence="4 6" id="KW-0472">Membrane</keyword>
<dbReference type="PANTHER" id="PTHR11453:SF127">
    <property type="entry name" value="SOLUTE CARRIER FAMILY 4 MEMBER 11"/>
    <property type="match status" value="1"/>
</dbReference>
<accession>A0A1I8FDC0</accession>
<dbReference type="WBParaSite" id="maker-unitig_28751-snap-gene-0.1-mRNA-1">
    <property type="protein sequence ID" value="maker-unitig_28751-snap-gene-0.1-mRNA-1"/>
    <property type="gene ID" value="maker-unitig_28751-snap-gene-0.1"/>
</dbReference>
<evidence type="ECO:0000259" key="7">
    <source>
        <dbReference type="Pfam" id="PF00955"/>
    </source>
</evidence>
<feature type="region of interest" description="Disordered" evidence="5">
    <location>
        <begin position="359"/>
        <end position="378"/>
    </location>
</feature>
<dbReference type="GO" id="GO:0016323">
    <property type="term" value="C:basolateral plasma membrane"/>
    <property type="evidence" value="ECO:0007669"/>
    <property type="project" value="TreeGrafter"/>
</dbReference>
<reference evidence="9" key="1">
    <citation type="submission" date="2016-11" db="UniProtKB">
        <authorList>
            <consortium name="WormBaseParasite"/>
        </authorList>
    </citation>
    <scope>IDENTIFICATION</scope>
</reference>
<evidence type="ECO:0000256" key="2">
    <source>
        <dbReference type="ARBA" id="ARBA00022692"/>
    </source>
</evidence>
<dbReference type="InterPro" id="IPR011531">
    <property type="entry name" value="HCO3_transpt-like_TM_dom"/>
</dbReference>
<feature type="transmembrane region" description="Helical" evidence="6">
    <location>
        <begin position="137"/>
        <end position="156"/>
    </location>
</feature>
<evidence type="ECO:0000256" key="4">
    <source>
        <dbReference type="ARBA" id="ARBA00023136"/>
    </source>
</evidence>
<proteinExistence type="predicted"/>
<dbReference type="GO" id="GO:0050801">
    <property type="term" value="P:monoatomic ion homeostasis"/>
    <property type="evidence" value="ECO:0007669"/>
    <property type="project" value="TreeGrafter"/>
</dbReference>
<dbReference type="AlphaFoldDB" id="A0A1I8FDC0"/>
<evidence type="ECO:0000256" key="5">
    <source>
        <dbReference type="SAM" id="MobiDB-lite"/>
    </source>
</evidence>
<feature type="transmembrane region" description="Helical" evidence="6">
    <location>
        <begin position="20"/>
        <end position="40"/>
    </location>
</feature>
<dbReference type="Pfam" id="PF00955">
    <property type="entry name" value="HCO3_cotransp"/>
    <property type="match status" value="1"/>
</dbReference>